<proteinExistence type="predicted"/>
<keyword evidence="3" id="KW-0863">Zinc-finger</keyword>
<feature type="domain" description="C2H2-type" evidence="4">
    <location>
        <begin position="135"/>
        <end position="162"/>
    </location>
</feature>
<organism evidence="5 6">
    <name type="scientific">Orchesella dallaii</name>
    <dbReference type="NCBI Taxonomy" id="48710"/>
    <lineage>
        <taxon>Eukaryota</taxon>
        <taxon>Metazoa</taxon>
        <taxon>Ecdysozoa</taxon>
        <taxon>Arthropoda</taxon>
        <taxon>Hexapoda</taxon>
        <taxon>Collembola</taxon>
        <taxon>Entomobryomorpha</taxon>
        <taxon>Entomobryoidea</taxon>
        <taxon>Orchesellidae</taxon>
        <taxon>Orchesellinae</taxon>
        <taxon>Orchesella</taxon>
    </lineage>
</organism>
<dbReference type="InterPro" id="IPR013087">
    <property type="entry name" value="Znf_C2H2_type"/>
</dbReference>
<protein>
    <recommendedName>
        <fullName evidence="4">C2H2-type domain-containing protein</fullName>
    </recommendedName>
</protein>
<dbReference type="SUPFAM" id="SSF57667">
    <property type="entry name" value="beta-beta-alpha zinc fingers"/>
    <property type="match status" value="4"/>
</dbReference>
<dbReference type="Pfam" id="PF00096">
    <property type="entry name" value="zf-C2H2"/>
    <property type="match status" value="5"/>
</dbReference>
<dbReference type="PROSITE" id="PS00028">
    <property type="entry name" value="ZINC_FINGER_C2H2_1"/>
    <property type="match status" value="7"/>
</dbReference>
<evidence type="ECO:0000313" key="6">
    <source>
        <dbReference type="Proteomes" id="UP001642540"/>
    </source>
</evidence>
<dbReference type="InterPro" id="IPR050758">
    <property type="entry name" value="Znf_C2H2-type"/>
</dbReference>
<gene>
    <name evidence="5" type="ORF">ODALV1_LOCUS24768</name>
</gene>
<dbReference type="PANTHER" id="PTHR23234:SF10">
    <property type="entry name" value="RIKEN CDNA 6720489N17 GENE-RELATED"/>
    <property type="match status" value="1"/>
</dbReference>
<reference evidence="5 6" key="1">
    <citation type="submission" date="2024-08" db="EMBL/GenBank/DDBJ databases">
        <authorList>
            <person name="Cucini C."/>
            <person name="Frati F."/>
        </authorList>
    </citation>
    <scope>NUCLEOTIDE SEQUENCE [LARGE SCALE GENOMIC DNA]</scope>
</reference>
<dbReference type="EMBL" id="CAXLJM020000093">
    <property type="protein sequence ID" value="CAL8132800.1"/>
    <property type="molecule type" value="Genomic_DNA"/>
</dbReference>
<sequence length="274" mass="32436">MDLNTKKKRKDTEEITTCTICKHPLKGRYNVERHMRTHTNERPYKCSICPLSFSTKRSRNNHLYNAHGLKTYPIKIPTRNQCIFCSKMIISSGMNYHLKRHIQEKLFSCSICDKQFINKTPLNQHMNTHTKVQGAPCIFCGKTLSIHTNTEDHLRYHIKEKPFSCKKCPWAFSTAINLRSHIRTVHLKELRFECNICEKSFLHKNRDAHIRSHLMEKHFQCQVCGKRLRSSFRLKSHLELHKESRISFSCLTCNKVYSRLDSLKQHEKKEHEAK</sequence>
<name>A0ABP1RQ25_9HEXA</name>
<dbReference type="SMART" id="SM00355">
    <property type="entry name" value="ZnF_C2H2"/>
    <property type="match status" value="9"/>
</dbReference>
<evidence type="ECO:0000256" key="1">
    <source>
        <dbReference type="ARBA" id="ARBA00022723"/>
    </source>
</evidence>
<feature type="domain" description="C2H2-type" evidence="4">
    <location>
        <begin position="219"/>
        <end position="246"/>
    </location>
</feature>
<keyword evidence="3" id="KW-0862">Zinc</keyword>
<dbReference type="PROSITE" id="PS50157">
    <property type="entry name" value="ZINC_FINGER_C2H2_2"/>
    <property type="match status" value="6"/>
</dbReference>
<dbReference type="Proteomes" id="UP001642540">
    <property type="component" value="Unassembled WGS sequence"/>
</dbReference>
<accession>A0ABP1RQ25</accession>
<evidence type="ECO:0000313" key="5">
    <source>
        <dbReference type="EMBL" id="CAL8132800.1"/>
    </source>
</evidence>
<evidence type="ECO:0000256" key="2">
    <source>
        <dbReference type="ARBA" id="ARBA00022737"/>
    </source>
</evidence>
<evidence type="ECO:0000259" key="4">
    <source>
        <dbReference type="PROSITE" id="PS50157"/>
    </source>
</evidence>
<keyword evidence="2" id="KW-0677">Repeat</keyword>
<comment type="caution">
    <text evidence="5">The sequence shown here is derived from an EMBL/GenBank/DDBJ whole genome shotgun (WGS) entry which is preliminary data.</text>
</comment>
<keyword evidence="6" id="KW-1185">Reference proteome</keyword>
<evidence type="ECO:0000256" key="3">
    <source>
        <dbReference type="PROSITE-ProRule" id="PRU00042"/>
    </source>
</evidence>
<dbReference type="Gene3D" id="3.30.160.60">
    <property type="entry name" value="Classic Zinc Finger"/>
    <property type="match status" value="6"/>
</dbReference>
<feature type="domain" description="C2H2-type" evidence="4">
    <location>
        <begin position="163"/>
        <end position="191"/>
    </location>
</feature>
<dbReference type="InterPro" id="IPR036236">
    <property type="entry name" value="Znf_C2H2_sf"/>
</dbReference>
<feature type="domain" description="C2H2-type" evidence="4">
    <location>
        <begin position="16"/>
        <end position="43"/>
    </location>
</feature>
<feature type="domain" description="C2H2-type" evidence="4">
    <location>
        <begin position="107"/>
        <end position="134"/>
    </location>
</feature>
<feature type="domain" description="C2H2-type" evidence="4">
    <location>
        <begin position="248"/>
        <end position="274"/>
    </location>
</feature>
<dbReference type="PANTHER" id="PTHR23234">
    <property type="entry name" value="ZNF44 PROTEIN"/>
    <property type="match status" value="1"/>
</dbReference>
<keyword evidence="1" id="KW-0479">Metal-binding</keyword>